<gene>
    <name evidence="13" type="ORF">H9L16_11565</name>
</gene>
<accession>A0A7G9SN85</accession>
<dbReference type="Pfam" id="PF03544">
    <property type="entry name" value="TonB_C"/>
    <property type="match status" value="1"/>
</dbReference>
<feature type="region of interest" description="Disordered" evidence="10">
    <location>
        <begin position="1"/>
        <end position="22"/>
    </location>
</feature>
<keyword evidence="6 11" id="KW-0812">Transmembrane</keyword>
<keyword evidence="5" id="KW-0997">Cell inner membrane</keyword>
<dbReference type="PANTHER" id="PTHR33446:SF2">
    <property type="entry name" value="PROTEIN TONB"/>
    <property type="match status" value="1"/>
</dbReference>
<dbReference type="NCBIfam" id="TIGR01352">
    <property type="entry name" value="tonB_Cterm"/>
    <property type="match status" value="1"/>
</dbReference>
<dbReference type="GO" id="GO:0055085">
    <property type="term" value="P:transmembrane transport"/>
    <property type="evidence" value="ECO:0007669"/>
    <property type="project" value="InterPro"/>
</dbReference>
<evidence type="ECO:0000259" key="12">
    <source>
        <dbReference type="PROSITE" id="PS52015"/>
    </source>
</evidence>
<comment type="similarity">
    <text evidence="2">Belongs to the TonB family.</text>
</comment>
<dbReference type="AlphaFoldDB" id="A0A7G9SN85"/>
<dbReference type="InterPro" id="IPR006260">
    <property type="entry name" value="TonB/TolA_C"/>
</dbReference>
<keyword evidence="7" id="KW-0653">Protein transport</keyword>
<evidence type="ECO:0000256" key="11">
    <source>
        <dbReference type="SAM" id="Phobius"/>
    </source>
</evidence>
<keyword evidence="8 11" id="KW-1133">Transmembrane helix</keyword>
<dbReference type="PANTHER" id="PTHR33446">
    <property type="entry name" value="PROTEIN TONB-RELATED"/>
    <property type="match status" value="1"/>
</dbReference>
<evidence type="ECO:0000256" key="8">
    <source>
        <dbReference type="ARBA" id="ARBA00022989"/>
    </source>
</evidence>
<name>A0A7G9SN85_9GAMM</name>
<evidence type="ECO:0000256" key="7">
    <source>
        <dbReference type="ARBA" id="ARBA00022927"/>
    </source>
</evidence>
<reference evidence="13 14" key="1">
    <citation type="submission" date="2020-08" db="EMBL/GenBank/DDBJ databases">
        <title>Genome sequence of Thermomonas carbonis KCTC 42013T.</title>
        <authorList>
            <person name="Hyun D.-W."/>
            <person name="Bae J.-W."/>
        </authorList>
    </citation>
    <scope>NUCLEOTIDE SEQUENCE [LARGE SCALE GENOMIC DNA]</scope>
    <source>
        <strain evidence="13 14">KCTC 42013</strain>
    </source>
</reference>
<dbReference type="Gene3D" id="3.30.1150.10">
    <property type="match status" value="1"/>
</dbReference>
<evidence type="ECO:0000256" key="2">
    <source>
        <dbReference type="ARBA" id="ARBA00006555"/>
    </source>
</evidence>
<dbReference type="RefSeq" id="WP_187551833.1">
    <property type="nucleotide sequence ID" value="NZ_BMZL01000002.1"/>
</dbReference>
<evidence type="ECO:0000256" key="1">
    <source>
        <dbReference type="ARBA" id="ARBA00004383"/>
    </source>
</evidence>
<evidence type="ECO:0000313" key="13">
    <source>
        <dbReference type="EMBL" id="QNN69310.1"/>
    </source>
</evidence>
<evidence type="ECO:0000256" key="3">
    <source>
        <dbReference type="ARBA" id="ARBA00022448"/>
    </source>
</evidence>
<keyword evidence="3" id="KW-0813">Transport</keyword>
<dbReference type="PROSITE" id="PS52015">
    <property type="entry name" value="TONB_CTD"/>
    <property type="match status" value="1"/>
</dbReference>
<evidence type="ECO:0000313" key="14">
    <source>
        <dbReference type="Proteomes" id="UP000515804"/>
    </source>
</evidence>
<feature type="transmembrane region" description="Helical" evidence="11">
    <location>
        <begin position="30"/>
        <end position="47"/>
    </location>
</feature>
<protein>
    <submittedName>
        <fullName evidence="13">Energy transducer TonB</fullName>
    </submittedName>
</protein>
<dbReference type="InterPro" id="IPR037682">
    <property type="entry name" value="TonB_C"/>
</dbReference>
<evidence type="ECO:0000256" key="6">
    <source>
        <dbReference type="ARBA" id="ARBA00022692"/>
    </source>
</evidence>
<evidence type="ECO:0000256" key="4">
    <source>
        <dbReference type="ARBA" id="ARBA00022475"/>
    </source>
</evidence>
<organism evidence="13 14">
    <name type="scientific">Thermomonas carbonis</name>
    <dbReference type="NCBI Taxonomy" id="1463158"/>
    <lineage>
        <taxon>Bacteria</taxon>
        <taxon>Pseudomonadati</taxon>
        <taxon>Pseudomonadota</taxon>
        <taxon>Gammaproteobacteria</taxon>
        <taxon>Lysobacterales</taxon>
        <taxon>Lysobacteraceae</taxon>
        <taxon>Thermomonas</taxon>
    </lineage>
</organism>
<sequence length="187" mass="20203">MTNVQNGFDSQLPHDVPQDLQPEPTRARKTLLLLCLLAITGAAWWTIQDRSHAVDAAPSLASTATLPVPIDESPMAPAPARDAKPAVKAPVTSRSRDASLIARSQVLPKYPASALRSGETGTVLVLANIDRNGVPIEVSLDDRSGNREFDRSALQAVRQWRFQPALRDGKPVASTVRVPVEFALERG</sequence>
<dbReference type="InterPro" id="IPR051045">
    <property type="entry name" value="TonB-dependent_transducer"/>
</dbReference>
<comment type="subcellular location">
    <subcellularLocation>
        <location evidence="1">Cell inner membrane</location>
        <topology evidence="1">Single-pass membrane protein</topology>
        <orientation evidence="1">Periplasmic side</orientation>
    </subcellularLocation>
</comment>
<evidence type="ECO:0000256" key="10">
    <source>
        <dbReference type="SAM" id="MobiDB-lite"/>
    </source>
</evidence>
<dbReference type="GO" id="GO:0015031">
    <property type="term" value="P:protein transport"/>
    <property type="evidence" value="ECO:0007669"/>
    <property type="project" value="UniProtKB-KW"/>
</dbReference>
<evidence type="ECO:0000256" key="9">
    <source>
        <dbReference type="ARBA" id="ARBA00023136"/>
    </source>
</evidence>
<proteinExistence type="inferred from homology"/>
<dbReference type="KEGG" id="tcn:H9L16_11565"/>
<dbReference type="EMBL" id="CP060719">
    <property type="protein sequence ID" value="QNN69310.1"/>
    <property type="molecule type" value="Genomic_DNA"/>
</dbReference>
<dbReference type="GO" id="GO:0031992">
    <property type="term" value="F:energy transducer activity"/>
    <property type="evidence" value="ECO:0007669"/>
    <property type="project" value="TreeGrafter"/>
</dbReference>
<dbReference type="GO" id="GO:0098797">
    <property type="term" value="C:plasma membrane protein complex"/>
    <property type="evidence" value="ECO:0007669"/>
    <property type="project" value="TreeGrafter"/>
</dbReference>
<keyword evidence="9 11" id="KW-0472">Membrane</keyword>
<dbReference type="Proteomes" id="UP000515804">
    <property type="component" value="Chromosome"/>
</dbReference>
<keyword evidence="4" id="KW-1003">Cell membrane</keyword>
<feature type="domain" description="TonB C-terminal" evidence="12">
    <location>
        <begin position="95"/>
        <end position="187"/>
    </location>
</feature>
<dbReference type="SUPFAM" id="SSF74653">
    <property type="entry name" value="TolA/TonB C-terminal domain"/>
    <property type="match status" value="1"/>
</dbReference>
<keyword evidence="14" id="KW-1185">Reference proteome</keyword>
<evidence type="ECO:0000256" key="5">
    <source>
        <dbReference type="ARBA" id="ARBA00022519"/>
    </source>
</evidence>